<dbReference type="AlphaFoldDB" id="A0A1N7LFX2"/>
<accession>A0A1N7LFX2</accession>
<evidence type="ECO:0000313" key="1">
    <source>
        <dbReference type="EMBL" id="SIS72703.1"/>
    </source>
</evidence>
<dbReference type="STRING" id="80876.SAMN05421779_103304"/>
<gene>
    <name evidence="1" type="ORF">SAMN05421779_103304</name>
</gene>
<dbReference type="InterPro" id="IPR027417">
    <property type="entry name" value="P-loop_NTPase"/>
</dbReference>
<organism evidence="1 2">
    <name type="scientific">Insolitispirillum peregrinum</name>
    <dbReference type="NCBI Taxonomy" id="80876"/>
    <lineage>
        <taxon>Bacteria</taxon>
        <taxon>Pseudomonadati</taxon>
        <taxon>Pseudomonadota</taxon>
        <taxon>Alphaproteobacteria</taxon>
        <taxon>Rhodospirillales</taxon>
        <taxon>Novispirillaceae</taxon>
        <taxon>Insolitispirillum</taxon>
    </lineage>
</organism>
<evidence type="ECO:0000313" key="2">
    <source>
        <dbReference type="Proteomes" id="UP000185678"/>
    </source>
</evidence>
<name>A0A1N7LFX2_9PROT</name>
<reference evidence="1 2" key="1">
    <citation type="submission" date="2017-01" db="EMBL/GenBank/DDBJ databases">
        <authorList>
            <person name="Mah S.A."/>
            <person name="Swanson W.J."/>
            <person name="Moy G.W."/>
            <person name="Vacquier V.D."/>
        </authorList>
    </citation>
    <scope>NUCLEOTIDE SEQUENCE [LARGE SCALE GENOMIC DNA]</scope>
    <source>
        <strain evidence="1 2">DSM 11589</strain>
    </source>
</reference>
<dbReference type="Gene3D" id="3.30.420.240">
    <property type="match status" value="1"/>
</dbReference>
<evidence type="ECO:0008006" key="3">
    <source>
        <dbReference type="Google" id="ProtNLM"/>
    </source>
</evidence>
<sequence length="507" mass="55210">MKSDSVKHLLAHLTPDELAELDSLLTVGKVWMPLPGPQAVAYDSRADVIGYGGSAGGGKTDLALGMALTKHTVSAIFRREATQLHGIIERLAELRQGRDGYNGSEKIWRLGDGKRIEFGSAPNAGDETRYQGRPKDLLVIDEATNFLEQQVRFLMGWVRTTIPGQHCQTLMTFNPPTNADGQWIIAFFAPWLDRTHPNPAQAGEVRWFASLDGRDVELTSPEPFSHNGELIKPQSRTFIPSRITDNPYLMGTGYMATLQSLPEPLRSQMLHGDFTAGLEDDAYQVIPSAWVIAAQDRWQPRDVSGKGPMDSMGVDVARGGRDETVIVRRHGAWFDELVTHPGSASPDGPSVAAQVLAVRRDAAPVHIDVVGWGASPFDFLLSNGVQTLGINGASKSHGTSREGGLRFVNRRAEVWWRLREALDPLSPQPLALPKDPRLRADLCAPKWTLGTGGIQIESKDDIIARLGRSPDRGDAVALALISTLKDNVRASAPAFAVGADYDPFGGQ</sequence>
<dbReference type="RefSeq" id="WP_076399919.1">
    <property type="nucleotide sequence ID" value="NZ_FTOA01000003.1"/>
</dbReference>
<keyword evidence="2" id="KW-1185">Reference proteome</keyword>
<dbReference type="OrthoDB" id="9768556at2"/>
<dbReference type="Proteomes" id="UP000185678">
    <property type="component" value="Unassembled WGS sequence"/>
</dbReference>
<proteinExistence type="predicted"/>
<dbReference type="Gene3D" id="3.40.50.300">
    <property type="entry name" value="P-loop containing nucleotide triphosphate hydrolases"/>
    <property type="match status" value="1"/>
</dbReference>
<protein>
    <recommendedName>
        <fullName evidence="3">Terminase-like family protein</fullName>
    </recommendedName>
</protein>
<dbReference type="EMBL" id="FTOA01000003">
    <property type="protein sequence ID" value="SIS72703.1"/>
    <property type="molecule type" value="Genomic_DNA"/>
</dbReference>